<protein>
    <recommendedName>
        <fullName evidence="6 7">Triosephosphate isomerase</fullName>
        <shortName evidence="6">TIM</shortName>
        <shortName evidence="6">TPI</shortName>
        <ecNumber evidence="6 7">5.3.1.1</ecNumber>
    </recommendedName>
    <alternativeName>
        <fullName evidence="6">Triose-phosphate isomerase</fullName>
    </alternativeName>
</protein>
<dbReference type="PROSITE" id="PS00171">
    <property type="entry name" value="TIM_1"/>
    <property type="match status" value="1"/>
</dbReference>
<feature type="binding site" evidence="6">
    <location>
        <position position="173"/>
    </location>
    <ligand>
        <name>substrate</name>
    </ligand>
</feature>
<dbReference type="Proteomes" id="UP000676565">
    <property type="component" value="Unassembled WGS sequence"/>
</dbReference>
<keyword evidence="9" id="KW-1185">Reference proteome</keyword>
<comment type="caution">
    <text evidence="8">The sequence shown here is derived from an EMBL/GenBank/DDBJ whole genome shotgun (WGS) entry which is preliminary data.</text>
</comment>
<keyword evidence="3 6" id="KW-0963">Cytoplasm</keyword>
<accession>A0ABS5BUY7</accession>
<name>A0ABS5BUY7_9BACT</name>
<dbReference type="SUPFAM" id="SSF51351">
    <property type="entry name" value="Triosephosphate isomerase (TIM)"/>
    <property type="match status" value="1"/>
</dbReference>
<dbReference type="PANTHER" id="PTHR21139:SF42">
    <property type="entry name" value="TRIOSEPHOSPHATE ISOMERASE"/>
    <property type="match status" value="1"/>
</dbReference>
<evidence type="ECO:0000256" key="3">
    <source>
        <dbReference type="ARBA" id="ARBA00022490"/>
    </source>
</evidence>
<reference evidence="8 9" key="1">
    <citation type="submission" date="2021-04" db="EMBL/GenBank/DDBJ databases">
        <authorList>
            <person name="Ivanova A."/>
        </authorList>
    </citation>
    <scope>NUCLEOTIDE SEQUENCE [LARGE SCALE GENOMIC DNA]</scope>
    <source>
        <strain evidence="8 9">G18</strain>
    </source>
</reference>
<evidence type="ECO:0000256" key="2">
    <source>
        <dbReference type="ARBA" id="ARBA00022432"/>
    </source>
</evidence>
<sequence length="252" mass="26706">MRKKFVAGNWKMNTTLAEAKALGAAVAKGVGTDTSVTVAVCPPFPWLLPVGEAIKGSSVALGAQDVHSEKKGAFTGEVSPAMLIETGCKYVIVGHSERRHILGESETLINHKVHTALEEGLSVILCMGETLAERDRNLQERVFQRQVYAACAGLTNEQFQRLVIAYEPVWAIGTGKVATPEQAQEAHAFVRTKLRQLYGDKIADTTPILYGGSVTPETTAGLMSQPDVDGALVGGASLKSDSFVAIVKAAGG</sequence>
<dbReference type="InterPro" id="IPR020861">
    <property type="entry name" value="Triosephosphate_isomerase_AS"/>
</dbReference>
<keyword evidence="5 6" id="KW-0413">Isomerase</keyword>
<comment type="catalytic activity">
    <reaction evidence="6 7">
        <text>D-glyceraldehyde 3-phosphate = dihydroxyacetone phosphate</text>
        <dbReference type="Rhea" id="RHEA:18585"/>
        <dbReference type="ChEBI" id="CHEBI:57642"/>
        <dbReference type="ChEBI" id="CHEBI:59776"/>
        <dbReference type="EC" id="5.3.1.1"/>
    </reaction>
</comment>
<feature type="binding site" evidence="6">
    <location>
        <begin position="234"/>
        <end position="235"/>
    </location>
    <ligand>
        <name>substrate</name>
    </ligand>
</feature>
<comment type="subunit">
    <text evidence="6 7">Homodimer.</text>
</comment>
<dbReference type="EMBL" id="JAGKQQ010000001">
    <property type="protein sequence ID" value="MBP3957547.1"/>
    <property type="molecule type" value="Genomic_DNA"/>
</dbReference>
<organism evidence="8 9">
    <name type="scientific">Gemmata palustris</name>
    <dbReference type="NCBI Taxonomy" id="2822762"/>
    <lineage>
        <taxon>Bacteria</taxon>
        <taxon>Pseudomonadati</taxon>
        <taxon>Planctomycetota</taxon>
        <taxon>Planctomycetia</taxon>
        <taxon>Gemmatales</taxon>
        <taxon>Gemmataceae</taxon>
        <taxon>Gemmata</taxon>
    </lineage>
</organism>
<dbReference type="NCBIfam" id="TIGR00419">
    <property type="entry name" value="tim"/>
    <property type="match status" value="1"/>
</dbReference>
<feature type="active site" description="Proton acceptor" evidence="6">
    <location>
        <position position="167"/>
    </location>
</feature>
<evidence type="ECO:0000256" key="6">
    <source>
        <dbReference type="HAMAP-Rule" id="MF_00147"/>
    </source>
</evidence>
<dbReference type="Gene3D" id="3.20.20.70">
    <property type="entry name" value="Aldolase class I"/>
    <property type="match status" value="1"/>
</dbReference>
<dbReference type="HAMAP" id="MF_00147_B">
    <property type="entry name" value="TIM_B"/>
    <property type="match status" value="1"/>
</dbReference>
<evidence type="ECO:0000313" key="9">
    <source>
        <dbReference type="Proteomes" id="UP000676565"/>
    </source>
</evidence>
<feature type="binding site" evidence="6">
    <location>
        <begin position="9"/>
        <end position="11"/>
    </location>
    <ligand>
        <name>substrate</name>
    </ligand>
</feature>
<comment type="pathway">
    <text evidence="6 7">Carbohydrate biosynthesis; gluconeogenesis.</text>
</comment>
<dbReference type="PANTHER" id="PTHR21139">
    <property type="entry name" value="TRIOSEPHOSPHATE ISOMERASE"/>
    <property type="match status" value="1"/>
</dbReference>
<dbReference type="PROSITE" id="PS51440">
    <property type="entry name" value="TIM_2"/>
    <property type="match status" value="1"/>
</dbReference>
<evidence type="ECO:0000256" key="1">
    <source>
        <dbReference type="ARBA" id="ARBA00007422"/>
    </source>
</evidence>
<evidence type="ECO:0000256" key="7">
    <source>
        <dbReference type="RuleBase" id="RU363013"/>
    </source>
</evidence>
<feature type="active site" description="Electrophile" evidence="6">
    <location>
        <position position="95"/>
    </location>
</feature>
<gene>
    <name evidence="6" type="primary">tpiA</name>
    <name evidence="8" type="ORF">J8F10_20050</name>
</gene>
<dbReference type="GO" id="GO:0004807">
    <property type="term" value="F:triose-phosphate isomerase activity"/>
    <property type="evidence" value="ECO:0007669"/>
    <property type="project" value="UniProtKB-EC"/>
</dbReference>
<dbReference type="RefSeq" id="WP_210656713.1">
    <property type="nucleotide sequence ID" value="NZ_JAGKQQ010000001.1"/>
</dbReference>
<evidence type="ECO:0000256" key="4">
    <source>
        <dbReference type="ARBA" id="ARBA00023152"/>
    </source>
</evidence>
<dbReference type="InterPro" id="IPR013785">
    <property type="entry name" value="Aldolase_TIM"/>
</dbReference>
<dbReference type="InterPro" id="IPR022896">
    <property type="entry name" value="TrioseP_Isoase_bac/euk"/>
</dbReference>
<evidence type="ECO:0000256" key="5">
    <source>
        <dbReference type="ARBA" id="ARBA00023235"/>
    </source>
</evidence>
<dbReference type="InterPro" id="IPR000652">
    <property type="entry name" value="Triosephosphate_isomerase"/>
</dbReference>
<dbReference type="EC" id="5.3.1.1" evidence="6 7"/>
<proteinExistence type="inferred from homology"/>
<comment type="similarity">
    <text evidence="1 6 7">Belongs to the triosephosphate isomerase family.</text>
</comment>
<dbReference type="Pfam" id="PF00121">
    <property type="entry name" value="TIM"/>
    <property type="match status" value="1"/>
</dbReference>
<dbReference type="InterPro" id="IPR035990">
    <property type="entry name" value="TIM_sf"/>
</dbReference>
<keyword evidence="2 6" id="KW-0312">Gluconeogenesis</keyword>
<dbReference type="CDD" id="cd00311">
    <property type="entry name" value="TIM"/>
    <property type="match status" value="1"/>
</dbReference>
<feature type="binding site" evidence="6">
    <location>
        <position position="213"/>
    </location>
    <ligand>
        <name>substrate</name>
    </ligand>
</feature>
<keyword evidence="4 6" id="KW-0324">Glycolysis</keyword>
<evidence type="ECO:0000313" key="8">
    <source>
        <dbReference type="EMBL" id="MBP3957547.1"/>
    </source>
</evidence>
<comment type="subcellular location">
    <subcellularLocation>
        <location evidence="6 7">Cytoplasm</location>
    </subcellularLocation>
</comment>
<comment type="pathway">
    <text evidence="6 7">Carbohydrate degradation; glycolysis; D-glyceraldehyde 3-phosphate from glycerone phosphate: step 1/1.</text>
</comment>
<comment type="function">
    <text evidence="6">Involved in the gluconeogenesis. Catalyzes stereospecifically the conversion of dihydroxyacetone phosphate (DHAP) to D-glyceraldehyde-3-phosphate (G3P).</text>
</comment>